<evidence type="ECO:0000313" key="2">
    <source>
        <dbReference type="Proteomes" id="UP001476798"/>
    </source>
</evidence>
<gene>
    <name evidence="1" type="ORF">GOODEAATRI_025495</name>
</gene>
<dbReference type="Proteomes" id="UP001476798">
    <property type="component" value="Unassembled WGS sequence"/>
</dbReference>
<proteinExistence type="predicted"/>
<reference evidence="1 2" key="1">
    <citation type="submission" date="2021-06" db="EMBL/GenBank/DDBJ databases">
        <authorList>
            <person name="Palmer J.M."/>
        </authorList>
    </citation>
    <scope>NUCLEOTIDE SEQUENCE [LARGE SCALE GENOMIC DNA]</scope>
    <source>
        <strain evidence="1 2">GA_2019</strain>
        <tissue evidence="1">Muscle</tissue>
    </source>
</reference>
<dbReference type="EMBL" id="JAHRIO010092965">
    <property type="protein sequence ID" value="MEQ2189457.1"/>
    <property type="molecule type" value="Genomic_DNA"/>
</dbReference>
<organism evidence="1 2">
    <name type="scientific">Goodea atripinnis</name>
    <dbReference type="NCBI Taxonomy" id="208336"/>
    <lineage>
        <taxon>Eukaryota</taxon>
        <taxon>Metazoa</taxon>
        <taxon>Chordata</taxon>
        <taxon>Craniata</taxon>
        <taxon>Vertebrata</taxon>
        <taxon>Euteleostomi</taxon>
        <taxon>Actinopterygii</taxon>
        <taxon>Neopterygii</taxon>
        <taxon>Teleostei</taxon>
        <taxon>Neoteleostei</taxon>
        <taxon>Acanthomorphata</taxon>
        <taxon>Ovalentaria</taxon>
        <taxon>Atherinomorphae</taxon>
        <taxon>Cyprinodontiformes</taxon>
        <taxon>Goodeidae</taxon>
        <taxon>Goodea</taxon>
    </lineage>
</organism>
<name>A0ABV0Q1W3_9TELE</name>
<protein>
    <submittedName>
        <fullName evidence="1">Uncharacterized protein</fullName>
    </submittedName>
</protein>
<evidence type="ECO:0000313" key="1">
    <source>
        <dbReference type="EMBL" id="MEQ2189457.1"/>
    </source>
</evidence>
<keyword evidence="2" id="KW-1185">Reference proteome</keyword>
<accession>A0ABV0Q1W3</accession>
<sequence length="119" mass="12962">MLGDKEAGGTVECCALGDLLYIKASIACGRVMDPAALCLSFHTSWNIVLAPWEHFASCSRAQIDKLVHKDKSVKRITVSHFLIPGSSMCSSVIYKARFLKHSSLKITVSRAINNSIASH</sequence>
<comment type="caution">
    <text evidence="1">The sequence shown here is derived from an EMBL/GenBank/DDBJ whole genome shotgun (WGS) entry which is preliminary data.</text>
</comment>